<evidence type="ECO:0000256" key="4">
    <source>
        <dbReference type="ARBA" id="ARBA00023054"/>
    </source>
</evidence>
<proteinExistence type="predicted"/>
<reference evidence="9" key="2">
    <citation type="journal article" date="2017" name="Nat. Plants">
        <title>The Aegilops tauschii genome reveals multiple impacts of transposons.</title>
        <authorList>
            <person name="Zhao G."/>
            <person name="Zou C."/>
            <person name="Li K."/>
            <person name="Wang K."/>
            <person name="Li T."/>
            <person name="Gao L."/>
            <person name="Zhang X."/>
            <person name="Wang H."/>
            <person name="Yang Z."/>
            <person name="Liu X."/>
            <person name="Jiang W."/>
            <person name="Mao L."/>
            <person name="Kong X."/>
            <person name="Jiao Y."/>
            <person name="Jia J."/>
        </authorList>
    </citation>
    <scope>NUCLEOTIDE SEQUENCE [LARGE SCALE GENOMIC DNA]</scope>
    <source>
        <strain evidence="9">cv. AL8/78</strain>
    </source>
</reference>
<dbReference type="GO" id="GO:0005524">
    <property type="term" value="F:ATP binding"/>
    <property type="evidence" value="ECO:0007669"/>
    <property type="project" value="UniProtKB-KW"/>
</dbReference>
<reference evidence="8" key="3">
    <citation type="journal article" date="2017" name="Nature">
        <title>Genome sequence of the progenitor of the wheat D genome Aegilops tauschii.</title>
        <authorList>
            <person name="Luo M.C."/>
            <person name="Gu Y.Q."/>
            <person name="Puiu D."/>
            <person name="Wang H."/>
            <person name="Twardziok S.O."/>
            <person name="Deal K.R."/>
            <person name="Huo N."/>
            <person name="Zhu T."/>
            <person name="Wang L."/>
            <person name="Wang Y."/>
            <person name="McGuire P.E."/>
            <person name="Liu S."/>
            <person name="Long H."/>
            <person name="Ramasamy R.K."/>
            <person name="Rodriguez J.C."/>
            <person name="Van S.L."/>
            <person name="Yuan L."/>
            <person name="Wang Z."/>
            <person name="Xia Z."/>
            <person name="Xiao L."/>
            <person name="Anderson O.D."/>
            <person name="Ouyang S."/>
            <person name="Liang Y."/>
            <person name="Zimin A.V."/>
            <person name="Pertea G."/>
            <person name="Qi P."/>
            <person name="Bennetzen J.L."/>
            <person name="Dai X."/>
            <person name="Dawson M.W."/>
            <person name="Muller H.G."/>
            <person name="Kugler K."/>
            <person name="Rivarola-Duarte L."/>
            <person name="Spannagl M."/>
            <person name="Mayer K.F.X."/>
            <person name="Lu F.H."/>
            <person name="Bevan M.W."/>
            <person name="Leroy P."/>
            <person name="Li P."/>
            <person name="You F.M."/>
            <person name="Sun Q."/>
            <person name="Liu Z."/>
            <person name="Lyons E."/>
            <person name="Wicker T."/>
            <person name="Salzberg S.L."/>
            <person name="Devos K.M."/>
            <person name="Dvorak J."/>
        </authorList>
    </citation>
    <scope>NUCLEOTIDE SEQUENCE [LARGE SCALE GENOMIC DNA]</scope>
    <source>
        <strain evidence="8">cv. AL8/78</strain>
    </source>
</reference>
<dbReference type="InterPro" id="IPR044986">
    <property type="entry name" value="KIF15/KIN-12"/>
</dbReference>
<evidence type="ECO:0000256" key="6">
    <source>
        <dbReference type="SAM" id="Coils"/>
    </source>
</evidence>
<keyword evidence="2" id="KW-0547">Nucleotide-binding</keyword>
<evidence type="ECO:0000256" key="2">
    <source>
        <dbReference type="ARBA" id="ARBA00022741"/>
    </source>
</evidence>
<dbReference type="PANTHER" id="PTHR37739:SF8">
    <property type="entry name" value="KINESIN-LIKE PROTEIN KIN-12D"/>
    <property type="match status" value="1"/>
</dbReference>
<feature type="coiled-coil region" evidence="6">
    <location>
        <begin position="36"/>
        <end position="84"/>
    </location>
</feature>
<sequence length="741" mass="85850">DIYGRSGGDVDDGSDHMSVDEGNNSDAQSIKSLEDLKISNKQMRSLEETLAGALRRESMAESTIKQLEAEIEQLNRLVSQREEDTRCAKMTLKFREDKINRMEALVHNKLPAESYLLEDNKTLSREIELLRAKVDKNPEVTRFALENIRLSSQLKRYQQFCNEGEREVLLDEVSNIRNQVYINLHFVILISAVVGFFNQHSLCLQVVQMLEGRMLTELQNKLSSKFEDTEHHSSLASEPETLPKELKRACQELETCRSELQGCLESNKKLTREIADLQKELSTIKMTKREECHFEYGSNARAKMEDCCDEAFMDNTEDILNLQLELDILKTILAEERTVRGEVEERTTTLSDELKAANLRILQACKQSDAIESELNDARSVIEALESQQILLINELDELKKNNQKSFEILKKRGREISRLNTEIDNHRRQGLVASGEPKMQLLKCIENEDSPLQRKLKRMQASLEKANDLNTRYQRDQASDSSAEQEMDEVRRQVEVETTEVIMCLQEELMSLQQQLDASNKNELLAKQSLDELQLERKELNDRLFEVVKENESLSELTKEKEKKIQLLTSGWESLQEDLIALQQQLDASNKNELLAKQSLAELQLERKQLNDRLLEVMEENERFAELIGGKEKKIQLLTNDWESLREELSSLQQQLDASNKYELLAKQSLDELQLERKELNDRLLEVMKENGSFSQLIEEKENKIQLLTNDWESLQEEFFYRSNNSSMLVTRMSCWPTKA</sequence>
<feature type="coiled-coil region" evidence="6">
    <location>
        <begin position="260"/>
        <end position="287"/>
    </location>
</feature>
<organism evidence="8 9">
    <name type="scientific">Aegilops tauschii subsp. strangulata</name>
    <name type="common">Goatgrass</name>
    <dbReference type="NCBI Taxonomy" id="200361"/>
    <lineage>
        <taxon>Eukaryota</taxon>
        <taxon>Viridiplantae</taxon>
        <taxon>Streptophyta</taxon>
        <taxon>Embryophyta</taxon>
        <taxon>Tracheophyta</taxon>
        <taxon>Spermatophyta</taxon>
        <taxon>Magnoliopsida</taxon>
        <taxon>Liliopsida</taxon>
        <taxon>Poales</taxon>
        <taxon>Poaceae</taxon>
        <taxon>BOP clade</taxon>
        <taxon>Pooideae</taxon>
        <taxon>Triticodae</taxon>
        <taxon>Triticeae</taxon>
        <taxon>Triticinae</taxon>
        <taxon>Aegilops</taxon>
    </lineage>
</organism>
<dbReference type="Gramene" id="AET5Gv20189700.28">
    <property type="protein sequence ID" value="AET5Gv20189700.28"/>
    <property type="gene ID" value="AET5Gv20189700"/>
</dbReference>
<reference evidence="9" key="1">
    <citation type="journal article" date="2014" name="Science">
        <title>Ancient hybridizations among the ancestral genomes of bread wheat.</title>
        <authorList>
            <consortium name="International Wheat Genome Sequencing Consortium,"/>
            <person name="Marcussen T."/>
            <person name="Sandve S.R."/>
            <person name="Heier L."/>
            <person name="Spannagl M."/>
            <person name="Pfeifer M."/>
            <person name="Jakobsen K.S."/>
            <person name="Wulff B.B."/>
            <person name="Steuernagel B."/>
            <person name="Mayer K.F."/>
            <person name="Olsen O.A."/>
        </authorList>
    </citation>
    <scope>NUCLEOTIDE SEQUENCE [LARGE SCALE GENOMIC DNA]</scope>
    <source>
        <strain evidence="9">cv. AL8/78</strain>
    </source>
</reference>
<keyword evidence="1" id="KW-0493">Microtubule</keyword>
<name>A0A453JU10_AEGTS</name>
<keyword evidence="5" id="KW-0505">Motor protein</keyword>
<evidence type="ECO:0000256" key="1">
    <source>
        <dbReference type="ARBA" id="ARBA00022701"/>
    </source>
</evidence>
<feature type="region of interest" description="Disordered" evidence="7">
    <location>
        <begin position="1"/>
        <end position="28"/>
    </location>
</feature>
<dbReference type="GO" id="GO:0005874">
    <property type="term" value="C:microtubule"/>
    <property type="evidence" value="ECO:0007669"/>
    <property type="project" value="UniProtKB-KW"/>
</dbReference>
<evidence type="ECO:0000313" key="9">
    <source>
        <dbReference type="Proteomes" id="UP000015105"/>
    </source>
</evidence>
<dbReference type="PANTHER" id="PTHR37739">
    <property type="entry name" value="KINESIN-LIKE PROTEIN KIN-12D"/>
    <property type="match status" value="1"/>
</dbReference>
<evidence type="ECO:0000256" key="3">
    <source>
        <dbReference type="ARBA" id="ARBA00022840"/>
    </source>
</evidence>
<evidence type="ECO:0000256" key="5">
    <source>
        <dbReference type="ARBA" id="ARBA00023175"/>
    </source>
</evidence>
<feature type="coiled-coil region" evidence="6">
    <location>
        <begin position="503"/>
        <end position="719"/>
    </location>
</feature>
<keyword evidence="3" id="KW-0067">ATP-binding</keyword>
<accession>A0A453JU10</accession>
<keyword evidence="4 6" id="KW-0175">Coiled coil</keyword>
<dbReference type="Proteomes" id="UP000015105">
    <property type="component" value="Chromosome 5D"/>
</dbReference>
<keyword evidence="9" id="KW-1185">Reference proteome</keyword>
<reference evidence="8" key="4">
    <citation type="submission" date="2019-03" db="UniProtKB">
        <authorList>
            <consortium name="EnsemblPlants"/>
        </authorList>
    </citation>
    <scope>IDENTIFICATION</scope>
</reference>
<dbReference type="AlphaFoldDB" id="A0A453JU10"/>
<evidence type="ECO:0000313" key="8">
    <source>
        <dbReference type="EnsemblPlants" id="AET5Gv20189700.28"/>
    </source>
</evidence>
<dbReference type="EnsemblPlants" id="AET5Gv20189700.28">
    <property type="protein sequence ID" value="AET5Gv20189700.28"/>
    <property type="gene ID" value="AET5Gv20189700"/>
</dbReference>
<feature type="coiled-coil region" evidence="6">
    <location>
        <begin position="368"/>
        <end position="430"/>
    </location>
</feature>
<reference evidence="8" key="5">
    <citation type="journal article" date="2021" name="G3 (Bethesda)">
        <title>Aegilops tauschii genome assembly Aet v5.0 features greater sequence contiguity and improved annotation.</title>
        <authorList>
            <person name="Wang L."/>
            <person name="Zhu T."/>
            <person name="Rodriguez J.C."/>
            <person name="Deal K.R."/>
            <person name="Dubcovsky J."/>
            <person name="McGuire P.E."/>
            <person name="Lux T."/>
            <person name="Spannagl M."/>
            <person name="Mayer K.F.X."/>
            <person name="Baldrich P."/>
            <person name="Meyers B.C."/>
            <person name="Huo N."/>
            <person name="Gu Y.Q."/>
            <person name="Zhou H."/>
            <person name="Devos K.M."/>
            <person name="Bennetzen J.L."/>
            <person name="Unver T."/>
            <person name="Budak H."/>
            <person name="Gulick P.J."/>
            <person name="Galiba G."/>
            <person name="Kalapos B."/>
            <person name="Nelson D.R."/>
            <person name="Li P."/>
            <person name="You F.M."/>
            <person name="Luo M.C."/>
            <person name="Dvorak J."/>
        </authorList>
    </citation>
    <scope>NUCLEOTIDE SEQUENCE [LARGE SCALE GENOMIC DNA]</scope>
    <source>
        <strain evidence="8">cv. AL8/78</strain>
    </source>
</reference>
<protein>
    <submittedName>
        <fullName evidence="8">Uncharacterized protein</fullName>
    </submittedName>
</protein>
<evidence type="ECO:0000256" key="7">
    <source>
        <dbReference type="SAM" id="MobiDB-lite"/>
    </source>
</evidence>